<organism evidence="8 9">
    <name type="scientific">Halalkalibacillus sediminis</name>
    <dbReference type="NCBI Taxonomy" id="2018042"/>
    <lineage>
        <taxon>Bacteria</taxon>
        <taxon>Bacillati</taxon>
        <taxon>Bacillota</taxon>
        <taxon>Bacilli</taxon>
        <taxon>Bacillales</taxon>
        <taxon>Bacillaceae</taxon>
        <taxon>Halalkalibacillus</taxon>
    </lineage>
</organism>
<dbReference type="Pfam" id="PF12698">
    <property type="entry name" value="ABC2_membrane_3"/>
    <property type="match status" value="1"/>
</dbReference>
<keyword evidence="5 6" id="KW-0472">Membrane</keyword>
<evidence type="ECO:0000256" key="5">
    <source>
        <dbReference type="ARBA" id="ARBA00023136"/>
    </source>
</evidence>
<dbReference type="PANTHER" id="PTHR30294">
    <property type="entry name" value="MEMBRANE COMPONENT OF ABC TRANSPORTER YHHJ-RELATED"/>
    <property type="match status" value="1"/>
</dbReference>
<feature type="transmembrane region" description="Helical" evidence="6">
    <location>
        <begin position="320"/>
        <end position="343"/>
    </location>
</feature>
<keyword evidence="3 6" id="KW-0812">Transmembrane</keyword>
<dbReference type="GO" id="GO:0005886">
    <property type="term" value="C:plasma membrane"/>
    <property type="evidence" value="ECO:0007669"/>
    <property type="project" value="UniProtKB-SubCell"/>
</dbReference>
<keyword evidence="2" id="KW-1003">Cell membrane</keyword>
<dbReference type="InterPro" id="IPR013525">
    <property type="entry name" value="ABC2_TM"/>
</dbReference>
<evidence type="ECO:0000313" key="8">
    <source>
        <dbReference type="EMBL" id="PKR78242.1"/>
    </source>
</evidence>
<dbReference type="Gene3D" id="3.40.1710.10">
    <property type="entry name" value="abc type-2 transporter like domain"/>
    <property type="match status" value="1"/>
</dbReference>
<dbReference type="EMBL" id="PJNH01000001">
    <property type="protein sequence ID" value="PKR78242.1"/>
    <property type="molecule type" value="Genomic_DNA"/>
</dbReference>
<dbReference type="Proteomes" id="UP000243524">
    <property type="component" value="Unassembled WGS sequence"/>
</dbReference>
<accession>A0A2I0QV63</accession>
<comment type="subcellular location">
    <subcellularLocation>
        <location evidence="1">Cell membrane</location>
        <topology evidence="1">Multi-pass membrane protein</topology>
    </subcellularLocation>
</comment>
<feature type="transmembrane region" description="Helical" evidence="6">
    <location>
        <begin position="255"/>
        <end position="277"/>
    </location>
</feature>
<evidence type="ECO:0000256" key="2">
    <source>
        <dbReference type="ARBA" id="ARBA00022475"/>
    </source>
</evidence>
<feature type="transmembrane region" description="Helical" evidence="6">
    <location>
        <begin position="373"/>
        <end position="393"/>
    </location>
</feature>
<evidence type="ECO:0000256" key="4">
    <source>
        <dbReference type="ARBA" id="ARBA00022989"/>
    </source>
</evidence>
<keyword evidence="9" id="KW-1185">Reference proteome</keyword>
<proteinExistence type="predicted"/>
<evidence type="ECO:0000256" key="6">
    <source>
        <dbReference type="SAM" id="Phobius"/>
    </source>
</evidence>
<evidence type="ECO:0000256" key="1">
    <source>
        <dbReference type="ARBA" id="ARBA00004651"/>
    </source>
</evidence>
<dbReference type="AlphaFoldDB" id="A0A2I0QV63"/>
<name>A0A2I0QV63_9BACI</name>
<sequence length="401" mass="45990">MKGVGQMIFHLLLNEWKRVMKRPTLFLFVFLFPVAGVLITAGFIYTVANEELGEVELLVIDEDDTLETRALISQLENDETLTGQVRFIKTEEELSSVMDTSSSYAAIVRIPSGFTDQLRSGVNEEIDVFLNESTPFSSQLAQTLLSSGENYISAAQAGVNTVNRYYIQEMDSSERSQAIQQMTIFFTMFALDRNQFFNVEQQFTYMSWKQQLFISIGSLVLFLTYIFFAFIYRLKHENIMNQRFTLLGVTRDKQFIYRTLFHITFLLIFVSSILFLIPSSFLPFVAFDWKVLMQWVMLAIMIGTLYLVSHSLLENIGLSYVFFLASSVILLLFSGAIVPPVYFPDSIGPVDLSGLQMFYHSFHSVFKAEEAPWLLWISTIAISSLLLLTTFLFEKRKGLIQ</sequence>
<evidence type="ECO:0000259" key="7">
    <source>
        <dbReference type="Pfam" id="PF12698"/>
    </source>
</evidence>
<feature type="domain" description="ABC-2 type transporter transmembrane" evidence="7">
    <location>
        <begin position="26"/>
        <end position="348"/>
    </location>
</feature>
<feature type="transmembrane region" description="Helical" evidence="6">
    <location>
        <begin position="25"/>
        <end position="48"/>
    </location>
</feature>
<comment type="caution">
    <text evidence="8">The sequence shown here is derived from an EMBL/GenBank/DDBJ whole genome shotgun (WGS) entry which is preliminary data.</text>
</comment>
<evidence type="ECO:0000256" key="3">
    <source>
        <dbReference type="ARBA" id="ARBA00022692"/>
    </source>
</evidence>
<dbReference type="GO" id="GO:0140359">
    <property type="term" value="F:ABC-type transporter activity"/>
    <property type="evidence" value="ECO:0007669"/>
    <property type="project" value="InterPro"/>
</dbReference>
<gene>
    <name evidence="8" type="ORF">CEY16_00340</name>
</gene>
<dbReference type="InterPro" id="IPR051449">
    <property type="entry name" value="ABC-2_transporter_component"/>
</dbReference>
<feature type="transmembrane region" description="Helical" evidence="6">
    <location>
        <begin position="212"/>
        <end position="234"/>
    </location>
</feature>
<evidence type="ECO:0000313" key="9">
    <source>
        <dbReference type="Proteomes" id="UP000243524"/>
    </source>
</evidence>
<protein>
    <recommendedName>
        <fullName evidence="7">ABC-2 type transporter transmembrane domain-containing protein</fullName>
    </recommendedName>
</protein>
<dbReference type="PANTHER" id="PTHR30294:SF29">
    <property type="entry name" value="MULTIDRUG ABC TRANSPORTER PERMEASE YBHS-RELATED"/>
    <property type="match status" value="1"/>
</dbReference>
<keyword evidence="4 6" id="KW-1133">Transmembrane helix</keyword>
<feature type="transmembrane region" description="Helical" evidence="6">
    <location>
        <begin position="289"/>
        <end position="308"/>
    </location>
</feature>
<reference evidence="8 9" key="1">
    <citation type="submission" date="2017-06" db="EMBL/GenBank/DDBJ databases">
        <title>the draft geome sequence of Illustriluteabacillus marina B3227.</title>
        <authorList>
            <person name="He R.-H."/>
            <person name="Du Z.-J."/>
        </authorList>
    </citation>
    <scope>NUCLEOTIDE SEQUENCE [LARGE SCALE GENOMIC DNA]</scope>
    <source>
        <strain evidence="8 9">B3227</strain>
    </source>
</reference>